<name>A0A0F7JKE0_9DEIO</name>
<gene>
    <name evidence="5" type="ORF">J2Y00_003803</name>
    <name evidence="4" type="ORF">SY84_05915</name>
</gene>
<keyword evidence="2" id="KW-0998">Cell outer membrane</keyword>
<evidence type="ECO:0000256" key="1">
    <source>
        <dbReference type="ARBA" id="ARBA00004442"/>
    </source>
</evidence>
<dbReference type="KEGG" id="dch:SY84_05915"/>
<dbReference type="Proteomes" id="UP000034024">
    <property type="component" value="Chromosome"/>
</dbReference>
<dbReference type="EMBL" id="CP011389">
    <property type="protein sequence ID" value="AKH16671.1"/>
    <property type="molecule type" value="Genomic_DNA"/>
</dbReference>
<evidence type="ECO:0000256" key="3">
    <source>
        <dbReference type="SAM" id="Phobius"/>
    </source>
</evidence>
<organism evidence="4 6">
    <name type="scientific">Deinococcus soli</name>
    <name type="common">ex Cha et al. 2016</name>
    <dbReference type="NCBI Taxonomy" id="1309411"/>
    <lineage>
        <taxon>Bacteria</taxon>
        <taxon>Thermotogati</taxon>
        <taxon>Deinococcota</taxon>
        <taxon>Deinococci</taxon>
        <taxon>Deinococcales</taxon>
        <taxon>Deinococcaceae</taxon>
        <taxon>Deinococcus</taxon>
    </lineage>
</organism>
<evidence type="ECO:0000313" key="6">
    <source>
        <dbReference type="Proteomes" id="UP000034024"/>
    </source>
</evidence>
<dbReference type="OrthoDB" id="67683at2"/>
<comment type="subcellular location">
    <subcellularLocation>
        <location evidence="1">Cell outer membrane</location>
    </subcellularLocation>
</comment>
<dbReference type="PROSITE" id="PS00409">
    <property type="entry name" value="PROKAR_NTER_METHYL"/>
    <property type="match status" value="1"/>
</dbReference>
<reference evidence="4 6" key="1">
    <citation type="submission" date="2015-01" db="EMBL/GenBank/DDBJ databases">
        <title>Deinococcus soli/N5/whole genome sequencing.</title>
        <authorList>
            <person name="Kim M.K."/>
            <person name="Srinivasan S."/>
            <person name="Lee J.-J."/>
        </authorList>
    </citation>
    <scope>NUCLEOTIDE SEQUENCE [LARGE SCALE GENOMIC DNA]</scope>
    <source>
        <strain evidence="4 6">N5</strain>
    </source>
</reference>
<keyword evidence="6" id="KW-1185">Reference proteome</keyword>
<proteinExistence type="predicted"/>
<reference evidence="5" key="2">
    <citation type="submission" date="2023-07" db="EMBL/GenBank/DDBJ databases">
        <title>Sorghum-associated microbial communities from plants grown in Nebraska, USA.</title>
        <authorList>
            <person name="Schachtman D."/>
        </authorList>
    </citation>
    <scope>NUCLEOTIDE SEQUENCE</scope>
    <source>
        <strain evidence="5">BE330</strain>
    </source>
</reference>
<evidence type="ECO:0000256" key="2">
    <source>
        <dbReference type="ARBA" id="ARBA00023237"/>
    </source>
</evidence>
<feature type="transmembrane region" description="Helical" evidence="3">
    <location>
        <begin position="12"/>
        <end position="32"/>
    </location>
</feature>
<dbReference type="InterPro" id="IPR012902">
    <property type="entry name" value="N_methyl_site"/>
</dbReference>
<dbReference type="EMBL" id="JAVDQK010000011">
    <property type="protein sequence ID" value="MDR6220192.1"/>
    <property type="molecule type" value="Genomic_DNA"/>
</dbReference>
<dbReference type="Proteomes" id="UP001185331">
    <property type="component" value="Unassembled WGS sequence"/>
</dbReference>
<dbReference type="AlphaFoldDB" id="A0A0F7JKE0"/>
<dbReference type="GO" id="GO:0009279">
    <property type="term" value="C:cell outer membrane"/>
    <property type="evidence" value="ECO:0007669"/>
    <property type="project" value="UniProtKB-SubCell"/>
</dbReference>
<keyword evidence="3" id="KW-0472">Membrane</keyword>
<evidence type="ECO:0000313" key="4">
    <source>
        <dbReference type="EMBL" id="AKH16671.1"/>
    </source>
</evidence>
<accession>A0A0F7JKE0</accession>
<protein>
    <submittedName>
        <fullName evidence="5">Type II secretory pathway pseudopilin PulG</fullName>
    </submittedName>
</protein>
<dbReference type="RefSeq" id="WP_046843243.1">
    <property type="nucleotide sequence ID" value="NZ_BMHJ01000014.1"/>
</dbReference>
<dbReference type="PATRIC" id="fig|1309411.5.peg.1211"/>
<sequence length="254" mass="26808">MRRAAREAGLTLIEILLALGIMGVVMALITNWQTGTLNITTRTNATARGLTELNDLTGYVGDRVRTAQRVRVATSGLSVNSGSGNTCSALSPCLAVVLPETNPTTGAVTKYVLFVYRMEPRSKVTADKTPDDWAEDHVQVMREYRSGDSGTTPVNCVPAAGQTFETATGAGCAAMQGLAGLTSVGGFNPYLVADYLTPSDQLPGSAAPFEWSAATRSVTLRVQFRQQAGGRVTSLPPTQAYALNVQARNAPVVP</sequence>
<evidence type="ECO:0000313" key="5">
    <source>
        <dbReference type="EMBL" id="MDR6220192.1"/>
    </source>
</evidence>
<keyword evidence="3" id="KW-0812">Transmembrane</keyword>
<keyword evidence="3" id="KW-1133">Transmembrane helix</keyword>